<sequence length="1052" mass="112214">MGELSALGAAVHLRGPMSALRLVSAVGLPPALTRSWEIIDQEGPLAPARALHRGSGVWIPLADAGRHTASGTGPATDPAAVRRPGAARSAGPGAAAVPGAPVTGSSGGPAAGSSTSPAADRTAGSSISPAADRTAGSVAGPATGRTTAPGAPGAGRAAAPAAGLGTAPPGAGAPTFAARPTDPVWPGTGLAALPLFSGRRSVGALTVLAGERGEPTRTEWDFLRSVVAWTEDRMAQAPPPSGHARAELSDTRLRQALKEVQVGSWDWDIRSGDLIWDDAALALYGTRPDDFTGKIENWMRIVHPDDLAPTLAAAQRAILDHSVYEAEYRVRRLDGTYGWTQARGRATYDERGEPLRMIGVGWESNESRTARALGRAMRHMSDGFLAVDDHWRITFANLTAERFLGSSEEELFGQLLWDLPTARQVPGLESRCRTAAAEEKPVGFDVPMPDSERRLHVRLVPGPDGHTLYFTDVTDKRRLAGERATAKRAAAERSARIAELNADLAKATTSQDVVDAAARRVLPPFAATGLLVQVIEDERLHYVGAVGYPDDFLRAINYRPRTPDPAWDAIVTGQPLFVCSPQEMATLYPKLSDLPERSGKRAWAFLPLTASGRTFGVCVVSFAQPRRLTDEERALLSTISALVAQSLERARLFDAEYTRSRELQRSLLPQALPELPACTAAARYLPAGQGADVGGDWYDVIPLSGGRVALVVGDVMGHGLPEAATMGRLRTAVHTLADLELPPDEIMSHLNDIVVGMGEASYVTCLYALYDSTTRICVLARAGHPPPALVHPDGTVRFPEPDADPPLGAAEPPFETAELEVPEGSMLVLYTDGLIESPKRDIDEGMADLARMLSTAYRDGAVTSTADLERLCDTLTDGLLPVDQQAPDDAAFLLARLHALPTDRMASWPLSDDPKAAGQARRHVREQLAVWDLDDLTPTTELLVSELVGNVVRHARGPVRLRLLYGAELICEVYDGSQTMPRIRRAKETDEGGRGLQLITALSGRWGARYTPTGKCIWTEQPLAGPGDGPADPTALMFADAAAFTGDWEALS</sequence>
<dbReference type="SMART" id="SM00331">
    <property type="entry name" value="PP2C_SIG"/>
    <property type="match status" value="1"/>
</dbReference>
<dbReference type="NCBIfam" id="TIGR00229">
    <property type="entry name" value="sensory_box"/>
    <property type="match status" value="1"/>
</dbReference>
<accession>A0ABV9AMX1</accession>
<dbReference type="InterPro" id="IPR036890">
    <property type="entry name" value="HATPase_C_sf"/>
</dbReference>
<dbReference type="InterPro" id="IPR013655">
    <property type="entry name" value="PAS_fold_3"/>
</dbReference>
<proteinExistence type="predicted"/>
<dbReference type="InterPro" id="IPR000700">
    <property type="entry name" value="PAS-assoc_C"/>
</dbReference>
<dbReference type="InterPro" id="IPR035965">
    <property type="entry name" value="PAS-like_dom_sf"/>
</dbReference>
<evidence type="ECO:0000256" key="1">
    <source>
        <dbReference type="ARBA" id="ARBA00022801"/>
    </source>
</evidence>
<dbReference type="InterPro" id="IPR003594">
    <property type="entry name" value="HATPase_dom"/>
</dbReference>
<dbReference type="PANTHER" id="PTHR43156">
    <property type="entry name" value="STAGE II SPORULATION PROTEIN E-RELATED"/>
    <property type="match status" value="1"/>
</dbReference>
<feature type="compositionally biased region" description="Low complexity" evidence="2">
    <location>
        <begin position="139"/>
        <end position="178"/>
    </location>
</feature>
<dbReference type="SUPFAM" id="SSF55785">
    <property type="entry name" value="PYP-like sensor domain (PAS domain)"/>
    <property type="match status" value="2"/>
</dbReference>
<dbReference type="PROSITE" id="PS50112">
    <property type="entry name" value="PAS"/>
    <property type="match status" value="2"/>
</dbReference>
<evidence type="ECO:0000313" key="5">
    <source>
        <dbReference type="EMBL" id="MFC4500091.1"/>
    </source>
</evidence>
<dbReference type="EMBL" id="JBHSFK010000006">
    <property type="protein sequence ID" value="MFC4500091.1"/>
    <property type="molecule type" value="Genomic_DNA"/>
</dbReference>
<organism evidence="5 6">
    <name type="scientific">Streptomyces vulcanius</name>
    <dbReference type="NCBI Taxonomy" id="1441876"/>
    <lineage>
        <taxon>Bacteria</taxon>
        <taxon>Bacillati</taxon>
        <taxon>Actinomycetota</taxon>
        <taxon>Actinomycetes</taxon>
        <taxon>Kitasatosporales</taxon>
        <taxon>Streptomycetaceae</taxon>
        <taxon>Streptomyces</taxon>
    </lineage>
</organism>
<dbReference type="SMART" id="SM00091">
    <property type="entry name" value="PAS"/>
    <property type="match status" value="2"/>
</dbReference>
<dbReference type="InterPro" id="IPR001932">
    <property type="entry name" value="PPM-type_phosphatase-like_dom"/>
</dbReference>
<gene>
    <name evidence="5" type="ORF">ACFPIH_11190</name>
</gene>
<dbReference type="CDD" id="cd16936">
    <property type="entry name" value="HATPase_RsbW-like"/>
    <property type="match status" value="1"/>
</dbReference>
<evidence type="ECO:0000259" key="3">
    <source>
        <dbReference type="PROSITE" id="PS50112"/>
    </source>
</evidence>
<dbReference type="Gene3D" id="3.60.40.10">
    <property type="entry name" value="PPM-type phosphatase domain"/>
    <property type="match status" value="1"/>
</dbReference>
<feature type="domain" description="PAS" evidence="3">
    <location>
        <begin position="369"/>
        <end position="414"/>
    </location>
</feature>
<reference evidence="6" key="1">
    <citation type="journal article" date="2019" name="Int. J. Syst. Evol. Microbiol.">
        <title>The Global Catalogue of Microorganisms (GCM) 10K type strain sequencing project: providing services to taxonomists for standard genome sequencing and annotation.</title>
        <authorList>
            <consortium name="The Broad Institute Genomics Platform"/>
            <consortium name="The Broad Institute Genome Sequencing Center for Infectious Disease"/>
            <person name="Wu L."/>
            <person name="Ma J."/>
        </authorList>
    </citation>
    <scope>NUCLEOTIDE SEQUENCE [LARGE SCALE GENOMIC DNA]</scope>
    <source>
        <strain evidence="6">CGMCC 4.7177</strain>
    </source>
</reference>
<dbReference type="Pfam" id="PF07228">
    <property type="entry name" value="SpoIIE"/>
    <property type="match status" value="1"/>
</dbReference>
<evidence type="ECO:0000256" key="2">
    <source>
        <dbReference type="SAM" id="MobiDB-lite"/>
    </source>
</evidence>
<dbReference type="InterPro" id="IPR000014">
    <property type="entry name" value="PAS"/>
</dbReference>
<dbReference type="PROSITE" id="PS50113">
    <property type="entry name" value="PAC"/>
    <property type="match status" value="1"/>
</dbReference>
<comment type="caution">
    <text evidence="5">The sequence shown here is derived from an EMBL/GenBank/DDBJ whole genome shotgun (WGS) entry which is preliminary data.</text>
</comment>
<dbReference type="PANTHER" id="PTHR43156:SF2">
    <property type="entry name" value="STAGE II SPORULATION PROTEIN E"/>
    <property type="match status" value="1"/>
</dbReference>
<dbReference type="InterPro" id="IPR003018">
    <property type="entry name" value="GAF"/>
</dbReference>
<dbReference type="Pfam" id="PF08447">
    <property type="entry name" value="PAS_3"/>
    <property type="match status" value="1"/>
</dbReference>
<dbReference type="InterPro" id="IPR052016">
    <property type="entry name" value="Bact_Sigma-Reg"/>
</dbReference>
<evidence type="ECO:0000313" key="6">
    <source>
        <dbReference type="Proteomes" id="UP001595839"/>
    </source>
</evidence>
<dbReference type="Pfam" id="PF13581">
    <property type="entry name" value="HATPase_c_2"/>
    <property type="match status" value="1"/>
</dbReference>
<dbReference type="InterPro" id="IPR036457">
    <property type="entry name" value="PPM-type-like_dom_sf"/>
</dbReference>
<evidence type="ECO:0000259" key="4">
    <source>
        <dbReference type="PROSITE" id="PS50113"/>
    </source>
</evidence>
<dbReference type="Pfam" id="PF13185">
    <property type="entry name" value="GAF_2"/>
    <property type="match status" value="1"/>
</dbReference>
<protein>
    <submittedName>
        <fullName evidence="5">SpoIIE family protein phosphatase</fullName>
    </submittedName>
</protein>
<dbReference type="SMART" id="SM00065">
    <property type="entry name" value="GAF"/>
    <property type="match status" value="1"/>
</dbReference>
<keyword evidence="1" id="KW-0378">Hydrolase</keyword>
<feature type="domain" description="PAS" evidence="3">
    <location>
        <begin position="249"/>
        <end position="321"/>
    </location>
</feature>
<keyword evidence="6" id="KW-1185">Reference proteome</keyword>
<dbReference type="Gene3D" id="3.30.450.40">
    <property type="match status" value="1"/>
</dbReference>
<feature type="region of interest" description="Disordered" evidence="2">
    <location>
        <begin position="68"/>
        <end position="178"/>
    </location>
</feature>
<dbReference type="SUPFAM" id="SSF55781">
    <property type="entry name" value="GAF domain-like"/>
    <property type="match status" value="1"/>
</dbReference>
<dbReference type="Proteomes" id="UP001595839">
    <property type="component" value="Unassembled WGS sequence"/>
</dbReference>
<dbReference type="CDD" id="cd00130">
    <property type="entry name" value="PAS"/>
    <property type="match status" value="2"/>
</dbReference>
<name>A0ABV9AMX1_9ACTN</name>
<feature type="compositionally biased region" description="Low complexity" evidence="2">
    <location>
        <begin position="78"/>
        <end position="104"/>
    </location>
</feature>
<dbReference type="Pfam" id="PF08448">
    <property type="entry name" value="PAS_4"/>
    <property type="match status" value="1"/>
</dbReference>
<dbReference type="Gene3D" id="3.30.450.20">
    <property type="entry name" value="PAS domain"/>
    <property type="match status" value="2"/>
</dbReference>
<dbReference type="SUPFAM" id="SSF81606">
    <property type="entry name" value="PP2C-like"/>
    <property type="match status" value="1"/>
</dbReference>
<dbReference type="Gene3D" id="3.30.565.10">
    <property type="entry name" value="Histidine kinase-like ATPase, C-terminal domain"/>
    <property type="match status" value="1"/>
</dbReference>
<dbReference type="InterPro" id="IPR029016">
    <property type="entry name" value="GAF-like_dom_sf"/>
</dbReference>
<feature type="domain" description="PAC" evidence="4">
    <location>
        <begin position="324"/>
        <end position="376"/>
    </location>
</feature>
<dbReference type="InterPro" id="IPR013656">
    <property type="entry name" value="PAS_4"/>
</dbReference>